<evidence type="ECO:0000313" key="4">
    <source>
        <dbReference type="Proteomes" id="UP001143309"/>
    </source>
</evidence>
<dbReference type="EMBL" id="BSFL01000003">
    <property type="protein sequence ID" value="GLK81255.1"/>
    <property type="molecule type" value="Genomic_DNA"/>
</dbReference>
<feature type="compositionally biased region" description="Low complexity" evidence="1">
    <location>
        <begin position="298"/>
        <end position="315"/>
    </location>
</feature>
<reference evidence="3" key="1">
    <citation type="journal article" date="2014" name="Int. J. Syst. Evol. Microbiol.">
        <title>Complete genome sequence of Corynebacterium casei LMG S-19264T (=DSM 44701T), isolated from a smear-ripened cheese.</title>
        <authorList>
            <consortium name="US DOE Joint Genome Institute (JGI-PGF)"/>
            <person name="Walter F."/>
            <person name="Albersmeier A."/>
            <person name="Kalinowski J."/>
            <person name="Ruckert C."/>
        </authorList>
    </citation>
    <scope>NUCLEOTIDE SEQUENCE</scope>
    <source>
        <strain evidence="3">VKM B-2748</strain>
    </source>
</reference>
<dbReference type="Pfam" id="PF07486">
    <property type="entry name" value="Hydrolase_2"/>
    <property type="match status" value="1"/>
</dbReference>
<evidence type="ECO:0000259" key="2">
    <source>
        <dbReference type="Pfam" id="PF07486"/>
    </source>
</evidence>
<accession>A0A9W6JP94</accession>
<keyword evidence="4" id="KW-1185">Reference proteome</keyword>
<sequence>MAGVSRVAFGVDWRMRMAFLTRARLAAAVLLPLALAGCGHVGKPTNVRLTARECMARAMYFESNRSSDDGMLAVGTVVMNRVESGRYPRSVCGVVGQPRQFAPGVLTRPMTDSGKPRAFRMADAVLRGARNPRVGSKSMFFHTAGYKFPYRNMHYVAIAGGNAFYEKRRPGPGIMIASQESIASAERVRMASVEPETPVAVVREPVRIERRQARPAPVEERRIQVADARPLPPYEAPRRRAEPRPERTHPRDEIVRYDGYAEPLSQAGMRETYGEPRRVASNEYDNPREPRRIEVEEPVLAAAAPPRPAVRSAPRSIEDLIAEGGR</sequence>
<dbReference type="Proteomes" id="UP001143309">
    <property type="component" value="Unassembled WGS sequence"/>
</dbReference>
<organism evidence="3 4">
    <name type="scientific">Methylopila turkensis</name>
    <dbReference type="NCBI Taxonomy" id="1437816"/>
    <lineage>
        <taxon>Bacteria</taxon>
        <taxon>Pseudomonadati</taxon>
        <taxon>Pseudomonadota</taxon>
        <taxon>Alphaproteobacteria</taxon>
        <taxon>Hyphomicrobiales</taxon>
        <taxon>Methylopilaceae</taxon>
        <taxon>Methylopila</taxon>
    </lineage>
</organism>
<feature type="domain" description="Cell wall hydrolase SleB" evidence="2">
    <location>
        <begin position="67"/>
        <end position="165"/>
    </location>
</feature>
<evidence type="ECO:0000313" key="3">
    <source>
        <dbReference type="EMBL" id="GLK81255.1"/>
    </source>
</evidence>
<dbReference type="Gene3D" id="1.10.10.2520">
    <property type="entry name" value="Cell wall hydrolase SleB, domain 1"/>
    <property type="match status" value="1"/>
</dbReference>
<feature type="compositionally biased region" description="Basic and acidic residues" evidence="1">
    <location>
        <begin position="236"/>
        <end position="250"/>
    </location>
</feature>
<dbReference type="InterPro" id="IPR011105">
    <property type="entry name" value="Cell_wall_hydrolase_SleB"/>
</dbReference>
<gene>
    <name evidence="3" type="ORF">GCM10008174_29960</name>
</gene>
<protein>
    <recommendedName>
        <fullName evidence="2">Cell wall hydrolase SleB domain-containing protein</fullName>
    </recommendedName>
</protein>
<dbReference type="GO" id="GO:0016787">
    <property type="term" value="F:hydrolase activity"/>
    <property type="evidence" value="ECO:0007669"/>
    <property type="project" value="InterPro"/>
</dbReference>
<comment type="caution">
    <text evidence="3">The sequence shown here is derived from an EMBL/GenBank/DDBJ whole genome shotgun (WGS) entry which is preliminary data.</text>
</comment>
<feature type="region of interest" description="Disordered" evidence="1">
    <location>
        <begin position="211"/>
        <end position="250"/>
    </location>
</feature>
<dbReference type="AlphaFoldDB" id="A0A9W6JP94"/>
<feature type="compositionally biased region" description="Basic and acidic residues" evidence="1">
    <location>
        <begin position="211"/>
        <end position="224"/>
    </location>
</feature>
<name>A0A9W6JP94_9HYPH</name>
<proteinExistence type="predicted"/>
<feature type="region of interest" description="Disordered" evidence="1">
    <location>
        <begin position="270"/>
        <end position="315"/>
    </location>
</feature>
<reference evidence="3" key="2">
    <citation type="submission" date="2023-01" db="EMBL/GenBank/DDBJ databases">
        <authorList>
            <person name="Sun Q."/>
            <person name="Evtushenko L."/>
        </authorList>
    </citation>
    <scope>NUCLEOTIDE SEQUENCE</scope>
    <source>
        <strain evidence="3">VKM B-2748</strain>
    </source>
</reference>
<dbReference type="InterPro" id="IPR042047">
    <property type="entry name" value="SleB_dom1"/>
</dbReference>
<feature type="compositionally biased region" description="Basic and acidic residues" evidence="1">
    <location>
        <begin position="272"/>
        <end position="295"/>
    </location>
</feature>
<evidence type="ECO:0000256" key="1">
    <source>
        <dbReference type="SAM" id="MobiDB-lite"/>
    </source>
</evidence>